<dbReference type="GO" id="GO:0003871">
    <property type="term" value="F:5-methyltetrahydropteroyltriglutamate-homocysteine S-methyltransferase activity"/>
    <property type="evidence" value="ECO:0007669"/>
    <property type="project" value="InterPro"/>
</dbReference>
<keyword evidence="3" id="KW-1185">Reference proteome</keyword>
<dbReference type="OrthoDB" id="244285at2"/>
<organism evidence="2 3">
    <name type="scientific">Facklamia languida CCUG 37842</name>
    <dbReference type="NCBI Taxonomy" id="883113"/>
    <lineage>
        <taxon>Bacteria</taxon>
        <taxon>Bacillati</taxon>
        <taxon>Bacillota</taxon>
        <taxon>Bacilli</taxon>
        <taxon>Lactobacillales</taxon>
        <taxon>Aerococcaceae</taxon>
        <taxon>Facklamia</taxon>
    </lineage>
</organism>
<proteinExistence type="predicted"/>
<dbReference type="InterPro" id="IPR002629">
    <property type="entry name" value="Met_Synth_C/arc"/>
</dbReference>
<sequence length="391" mass="44016">MESRFLTSLIGSWPRSRQVLVANKKYRNGQLEEAAYRDLIKKETEHLVRMQEAAGIDWITCGELTRDNYVSFVSDKLDGVTCLSMAEMLDYVEDKAAFEEILTILDVPALSIKNAICNGKVRYQKGIAVDEARLLKELTDQPIKITLPGPYLMTRSMWLPNLSGQYYANKEALAQDVLAVLKQEVDHLCEIGVDLVQFDEPVLTEVVFSQGKTRTFMCAALSEKKDPSEELAFATAILKDLFAYIKDKPIKAGLHICRGNWSRDESILLTGSYTPLIDLLHQVDADVYFLEFSTPRAGEIASLYQDPAMKEKILGLGVMNPRLDETESLDQILNQVHKALAFTSPDKVWLNPDCGFATFANRAVNSEEFIANKLETLHQASQTLREEYDAC</sequence>
<dbReference type="Pfam" id="PF01717">
    <property type="entry name" value="Meth_synt_2"/>
    <property type="match status" value="1"/>
</dbReference>
<evidence type="ECO:0000259" key="1">
    <source>
        <dbReference type="Pfam" id="PF01717"/>
    </source>
</evidence>
<dbReference type="STRING" id="883113.HMPREF9708_00027"/>
<dbReference type="eggNOG" id="COG0620">
    <property type="taxonomic scope" value="Bacteria"/>
</dbReference>
<dbReference type="PANTHER" id="PTHR43844">
    <property type="entry name" value="METHIONINE SYNTHASE"/>
    <property type="match status" value="1"/>
</dbReference>
<dbReference type="GO" id="GO:0008270">
    <property type="term" value="F:zinc ion binding"/>
    <property type="evidence" value="ECO:0007669"/>
    <property type="project" value="InterPro"/>
</dbReference>
<evidence type="ECO:0000313" key="3">
    <source>
        <dbReference type="Proteomes" id="UP000006190"/>
    </source>
</evidence>
<dbReference type="SUPFAM" id="SSF51726">
    <property type="entry name" value="UROD/MetE-like"/>
    <property type="match status" value="1"/>
</dbReference>
<dbReference type="HOGENOM" id="CLU_040013_0_0_9"/>
<name>H3NGN8_9LACT</name>
<accession>H3NGN8</accession>
<evidence type="ECO:0000313" key="2">
    <source>
        <dbReference type="EMBL" id="EHR38317.1"/>
    </source>
</evidence>
<dbReference type="InterPro" id="IPR038071">
    <property type="entry name" value="UROD/MetE-like_sf"/>
</dbReference>
<comment type="caution">
    <text evidence="2">The sequence shown here is derived from an EMBL/GenBank/DDBJ whole genome shotgun (WGS) entry which is preliminary data.</text>
</comment>
<reference evidence="2 3" key="1">
    <citation type="submission" date="2012-01" db="EMBL/GenBank/DDBJ databases">
        <title>The Genome Sequence of Facklamia languida CCUG 37842.</title>
        <authorList>
            <consortium name="The Broad Institute Genome Sequencing Platform"/>
            <person name="Earl A."/>
            <person name="Ward D."/>
            <person name="Feldgarden M."/>
            <person name="Gevers D."/>
            <person name="Huys G."/>
            <person name="Young S.K."/>
            <person name="Zeng Q."/>
            <person name="Gargeya S."/>
            <person name="Fitzgerald M."/>
            <person name="Haas B."/>
            <person name="Abouelleil A."/>
            <person name="Alvarado L."/>
            <person name="Arachchi H.M."/>
            <person name="Berlin A."/>
            <person name="Chapman S.B."/>
            <person name="Gearin G."/>
            <person name="Goldberg J."/>
            <person name="Griggs A."/>
            <person name="Gujja S."/>
            <person name="Hansen M."/>
            <person name="Heiman D."/>
            <person name="Howarth C."/>
            <person name="Larimer J."/>
            <person name="Lui A."/>
            <person name="MacDonald P.J.P."/>
            <person name="McCowen C."/>
            <person name="Montmayeur A."/>
            <person name="Murphy C."/>
            <person name="Neiman D."/>
            <person name="Pearson M."/>
            <person name="Priest M."/>
            <person name="Roberts A."/>
            <person name="Saif S."/>
            <person name="Shea T."/>
            <person name="Sisk P."/>
            <person name="Stolte C."/>
            <person name="Sykes S."/>
            <person name="Wortman J."/>
            <person name="Nusbaum C."/>
            <person name="Birren B."/>
        </authorList>
    </citation>
    <scope>NUCLEOTIDE SEQUENCE [LARGE SCALE GENOMIC DNA]</scope>
    <source>
        <strain evidence="2 3">CCUG 37842</strain>
    </source>
</reference>
<protein>
    <recommendedName>
        <fullName evidence="1">Cobalamin-independent methionine synthase MetE C-terminal/archaeal domain-containing protein</fullName>
    </recommendedName>
</protein>
<dbReference type="PATRIC" id="fig|883113.3.peg.27"/>
<feature type="domain" description="Cobalamin-independent methionine synthase MetE C-terminal/archaeal" evidence="1">
    <location>
        <begin position="5"/>
        <end position="364"/>
    </location>
</feature>
<dbReference type="AlphaFoldDB" id="H3NGN8"/>
<dbReference type="Proteomes" id="UP000006190">
    <property type="component" value="Unassembled WGS sequence"/>
</dbReference>
<dbReference type="CDD" id="cd03311">
    <property type="entry name" value="CIMS_C_terminal_like"/>
    <property type="match status" value="1"/>
</dbReference>
<dbReference type="EMBL" id="AGEG01000001">
    <property type="protein sequence ID" value="EHR38317.1"/>
    <property type="molecule type" value="Genomic_DNA"/>
</dbReference>
<dbReference type="RefSeq" id="WP_006307863.1">
    <property type="nucleotide sequence ID" value="NZ_JH601133.1"/>
</dbReference>
<dbReference type="Gene3D" id="3.20.20.210">
    <property type="match status" value="1"/>
</dbReference>
<dbReference type="PANTHER" id="PTHR43844:SF2">
    <property type="entry name" value="SYNTHASE, VITAMIN-B12 INDEPENDENT, PUTATIVE (AFU_ORTHOLOGUE AFUA_3G12060)-RELATED"/>
    <property type="match status" value="1"/>
</dbReference>
<gene>
    <name evidence="2" type="ORF">HMPREF9708_00027</name>
</gene>
<dbReference type="GO" id="GO:0009086">
    <property type="term" value="P:methionine biosynthetic process"/>
    <property type="evidence" value="ECO:0007669"/>
    <property type="project" value="InterPro"/>
</dbReference>